<dbReference type="PANTHER" id="PTHR45527:SF10">
    <property type="entry name" value="PYOCHELIN SYNTHASE PCHF"/>
    <property type="match status" value="1"/>
</dbReference>
<dbReference type="InterPro" id="IPR029058">
    <property type="entry name" value="AB_hydrolase_fold"/>
</dbReference>
<dbReference type="InterPro" id="IPR044894">
    <property type="entry name" value="TubC_N_sf"/>
</dbReference>
<dbReference type="InterPro" id="IPR041464">
    <property type="entry name" value="TubC_N"/>
</dbReference>
<dbReference type="Gene3D" id="1.10.10.1830">
    <property type="entry name" value="Non-ribosomal peptide synthase, adenylation domain"/>
    <property type="match status" value="1"/>
</dbReference>
<evidence type="ECO:0000256" key="1">
    <source>
        <dbReference type="ARBA" id="ARBA00001957"/>
    </source>
</evidence>
<dbReference type="PROSITE" id="PS50075">
    <property type="entry name" value="CARRIER"/>
    <property type="match status" value="1"/>
</dbReference>
<keyword evidence="7" id="KW-0808">Transferase</keyword>
<dbReference type="Gene3D" id="1.10.1200.10">
    <property type="entry name" value="ACP-like"/>
    <property type="match status" value="1"/>
</dbReference>
<dbReference type="Pfam" id="PF18563">
    <property type="entry name" value="TubC_N"/>
    <property type="match status" value="1"/>
</dbReference>
<reference evidence="7 8" key="1">
    <citation type="submission" date="2018-05" db="EMBL/GenBank/DDBJ databases">
        <title>Complete genome sequencing of three human clinical isolates of Staphylococcus caprae reveals virulence factors similar to those of S. epidermidis and S. capitis.</title>
        <authorList>
            <person name="Watanabe S."/>
            <person name="Cui L."/>
        </authorList>
    </citation>
    <scope>NUCLEOTIDE SEQUENCE [LARGE SCALE GENOMIC DNA]</scope>
    <source>
        <strain evidence="7 8">JMUB590</strain>
    </source>
</reference>
<dbReference type="Proteomes" id="UP000274772">
    <property type="component" value="Chromosome"/>
</dbReference>
<dbReference type="RefSeq" id="WP_002444933.1">
    <property type="nucleotide sequence ID" value="NZ_AP018585.1"/>
</dbReference>
<protein>
    <submittedName>
        <fullName evidence="7">Methyltransferase domain protein</fullName>
    </submittedName>
</protein>
<dbReference type="Gene3D" id="3.40.50.150">
    <property type="entry name" value="Vaccinia Virus protein VP39"/>
    <property type="match status" value="1"/>
</dbReference>
<keyword evidence="4" id="KW-0436">Ligase</keyword>
<dbReference type="SUPFAM" id="SSF47336">
    <property type="entry name" value="ACP-like"/>
    <property type="match status" value="1"/>
</dbReference>
<evidence type="ECO:0000313" key="8">
    <source>
        <dbReference type="Proteomes" id="UP000274772"/>
    </source>
</evidence>
<organism evidence="7 8">
    <name type="scientific">Staphylococcus caprae</name>
    <dbReference type="NCBI Taxonomy" id="29380"/>
    <lineage>
        <taxon>Bacteria</taxon>
        <taxon>Bacillati</taxon>
        <taxon>Bacillota</taxon>
        <taxon>Bacilli</taxon>
        <taxon>Bacillales</taxon>
        <taxon>Staphylococcaceae</taxon>
        <taxon>Staphylococcus</taxon>
    </lineage>
</organism>
<dbReference type="InterPro" id="IPR013217">
    <property type="entry name" value="Methyltransf_12"/>
</dbReference>
<dbReference type="Gene3D" id="3.30.559.30">
    <property type="entry name" value="Nonribosomal peptide synthetase, condensation domain"/>
    <property type="match status" value="1"/>
</dbReference>
<comment type="cofactor">
    <cofactor evidence="1">
        <name>pantetheine 4'-phosphate</name>
        <dbReference type="ChEBI" id="CHEBI:47942"/>
    </cofactor>
</comment>
<evidence type="ECO:0000313" key="7">
    <source>
        <dbReference type="EMBL" id="BBD91202.1"/>
    </source>
</evidence>
<dbReference type="InterPro" id="IPR001242">
    <property type="entry name" value="Condensation_dom"/>
</dbReference>
<evidence type="ECO:0000256" key="2">
    <source>
        <dbReference type="ARBA" id="ARBA00022450"/>
    </source>
</evidence>
<dbReference type="Pfam" id="PF08242">
    <property type="entry name" value="Methyltransf_12"/>
    <property type="match status" value="1"/>
</dbReference>
<evidence type="ECO:0000256" key="5">
    <source>
        <dbReference type="ARBA" id="ARBA00023194"/>
    </source>
</evidence>
<accession>A0ABM7FTA7</accession>
<sequence length="1400" mass="163804">MNIQSLLKSFTEKGILIWIDQEKVKYRAPKGIMKPSDIQTLKDNKNEIITYLNSKTKLKHDEKNRYKDFDLSDMQKAYAIGRQPQQELGGLGCKSYTEIKMPLLSPEKFERSWHKLIQNHDILQTIISDDLMHQHYEIKTYPKLKVNDYTNLGRDQKNFKYLNKRNELKRMQFSLDKFPLHHFELSMFENYTIIHFVVDMVIGDFMSVHKMIDEIIEIYNDEEIEYEELSFRDVVVFNQEKLKTTNEESLYYRDKNYWLDKIKEMPLQPELTVNPEAYNTDRPSFTRFDFKLTGEEWKKFKANCHSFNVTPSNAVLTIYKDLLQKRSLTDQFAINITLMNRYQFNEDISKVMGDFTSVNVLDTTTNKSNFKERALQIQNELLNNLDHKRFNGVEVLRELSKYHGENIIIPFVYTSTIGMPHDNNDKYEVIYGVSETPQVLIDCQVSEQNNTFTCHLDIRDNAFDTKFINAFIDEFQILLHEYAKDIKQWENESYFCSLSEKNIVKHHHHKIKIEDIDKRLSTLKLVDHSHTLKVNNDKNKHLKTYIVPNYEIQDVKLNDSLKAHLLTASKNAFENIDQQKFNKWKNLSDLTALTDILKVFRKVGIFCDVGEFLMIRDIFKKLEITSKYHMIVRRWLNALEKEHYIVYRKNAYALTYYGSNLVSENEKYWKEFESIENEIDYSSTMFNYQKDSSDQLLEQIQEKVNSLELFFPQGKTDIAMAAYNKNIINKGLNEITKNAIKNICNKKSGEISILEVGGGVAATTIEVLPSLDNFKIKYDFTDISQYFLSHGKEILKEYDYVNYRLFDINESYKSQGFKKQAYDIILCPNVLHNSKHALLVLNQLNEMLKPRGYLIMIEATLESYSLLTSLELKGGLDHFLDSRRHSNNTFFNRESWETMLKEAHFNPLVMLPERKESIYECGQSVIISQSLSPSLKNIENDIQETIEKWPKFMKPDYLEVTTQLPKSIEDRNIWKYYIEEKNNENFEEKTIIRPSYDLEKQLLKILEKVLEREDIGIEDNFYQIGGDSLLVAKLITEIRENVLEVKGLTFETLMKLFTKNPTVRALASQVVDQKKYSSSAYKEKIIPNHVKIFHQTVQQPNHIKALFHAGTGRLLDYNYLLPYLYESCNEQDAIYGFVYGDVNDYTSIQPDKLVLSLAWKYAETLMNTGAEEFELYGYCVGGFIAIETARILIENGKKVLPVNIISSHLCLHEIANPLLMEAAFANIIGADMNAVGYKFEFNDLQEALKHILQGETRDILNQELFELKGSYSDVGLSFKALSKLSQIDRLMRIYNSIPNQEFNGTNNSFEKLQDLYQVFNQTYLGMIHYSPEPFLGNIRVFNPIETLNDFYPKTKKDITWNDFVFGDINEKDIQGNHASCVEFEYVQSLANALEVKSHEN</sequence>
<evidence type="ECO:0000256" key="3">
    <source>
        <dbReference type="ARBA" id="ARBA00022553"/>
    </source>
</evidence>
<keyword evidence="7" id="KW-0489">Methyltransferase</keyword>
<dbReference type="InterPro" id="IPR029063">
    <property type="entry name" value="SAM-dependent_MTases_sf"/>
</dbReference>
<dbReference type="Gene3D" id="3.30.559.10">
    <property type="entry name" value="Chloramphenicol acetyltransferase-like domain"/>
    <property type="match status" value="1"/>
</dbReference>
<dbReference type="PROSITE" id="PS00012">
    <property type="entry name" value="PHOSPHOPANTETHEINE"/>
    <property type="match status" value="1"/>
</dbReference>
<dbReference type="InterPro" id="IPR023213">
    <property type="entry name" value="CAT-like_dom_sf"/>
</dbReference>
<dbReference type="PANTHER" id="PTHR45527">
    <property type="entry name" value="NONRIBOSOMAL PEPTIDE SYNTHETASE"/>
    <property type="match status" value="1"/>
</dbReference>
<gene>
    <name evidence="7" type="ORF">JMUB590_0092</name>
</gene>
<dbReference type="SUPFAM" id="SSF53335">
    <property type="entry name" value="S-adenosyl-L-methionine-dependent methyltransferases"/>
    <property type="match status" value="1"/>
</dbReference>
<dbReference type="GO" id="GO:0008168">
    <property type="term" value="F:methyltransferase activity"/>
    <property type="evidence" value="ECO:0007669"/>
    <property type="project" value="UniProtKB-KW"/>
</dbReference>
<evidence type="ECO:0000256" key="4">
    <source>
        <dbReference type="ARBA" id="ARBA00022598"/>
    </source>
</evidence>
<dbReference type="Pfam" id="PF00550">
    <property type="entry name" value="PP-binding"/>
    <property type="match status" value="1"/>
</dbReference>
<dbReference type="CDD" id="cd02440">
    <property type="entry name" value="AdoMet_MTases"/>
    <property type="match status" value="1"/>
</dbReference>
<dbReference type="Pfam" id="PF00668">
    <property type="entry name" value="Condensation"/>
    <property type="match status" value="1"/>
</dbReference>
<keyword evidence="8" id="KW-1185">Reference proteome</keyword>
<dbReference type="Gene3D" id="3.40.50.1820">
    <property type="entry name" value="alpha/beta hydrolase"/>
    <property type="match status" value="1"/>
</dbReference>
<dbReference type="SUPFAM" id="SSF52777">
    <property type="entry name" value="CoA-dependent acyltransferases"/>
    <property type="match status" value="2"/>
</dbReference>
<dbReference type="InterPro" id="IPR006162">
    <property type="entry name" value="Ppantetheine_attach_site"/>
</dbReference>
<dbReference type="InterPro" id="IPR009081">
    <property type="entry name" value="PP-bd_ACP"/>
</dbReference>
<keyword evidence="2" id="KW-0596">Phosphopantetheine</keyword>
<dbReference type="GO" id="GO:0032259">
    <property type="term" value="P:methylation"/>
    <property type="evidence" value="ECO:0007669"/>
    <property type="project" value="UniProtKB-KW"/>
</dbReference>
<keyword evidence="3" id="KW-0597">Phosphoprotein</keyword>
<keyword evidence="5" id="KW-0045">Antibiotic biosynthesis</keyword>
<evidence type="ECO:0000259" key="6">
    <source>
        <dbReference type="PROSITE" id="PS50075"/>
    </source>
</evidence>
<dbReference type="SUPFAM" id="SSF53474">
    <property type="entry name" value="alpha/beta-Hydrolases"/>
    <property type="match status" value="1"/>
</dbReference>
<dbReference type="EMBL" id="AP018586">
    <property type="protein sequence ID" value="BBD91202.1"/>
    <property type="molecule type" value="Genomic_DNA"/>
</dbReference>
<dbReference type="InterPro" id="IPR036736">
    <property type="entry name" value="ACP-like_sf"/>
</dbReference>
<dbReference type="GeneID" id="58049878"/>
<feature type="domain" description="Carrier" evidence="6">
    <location>
        <begin position="993"/>
        <end position="1074"/>
    </location>
</feature>
<name>A0ABM7FTA7_9STAP</name>
<proteinExistence type="predicted"/>